<evidence type="ECO:0000313" key="8">
    <source>
        <dbReference type="Proteomes" id="UP000321412"/>
    </source>
</evidence>
<comment type="subcellular location">
    <subcellularLocation>
        <location evidence="1">Membrane</location>
        <topology evidence="1">Multi-pass membrane protein</topology>
    </subcellularLocation>
</comment>
<dbReference type="InterPro" id="IPR036513">
    <property type="entry name" value="STAS_dom_sf"/>
</dbReference>
<feature type="transmembrane region" description="Helical" evidence="5">
    <location>
        <begin position="217"/>
        <end position="237"/>
    </location>
</feature>
<reference evidence="7 8" key="1">
    <citation type="submission" date="2019-08" db="EMBL/GenBank/DDBJ databases">
        <title>Bradymonadales sp. TMQ4.</title>
        <authorList>
            <person name="Liang Q."/>
        </authorList>
    </citation>
    <scope>NUCLEOTIDE SEQUENCE [LARGE SCALE GENOMIC DNA]</scope>
    <source>
        <strain evidence="7 8">TMQ4</strain>
    </source>
</reference>
<dbReference type="RefSeq" id="WP_146980316.1">
    <property type="nucleotide sequence ID" value="NZ_VOSM01000002.1"/>
</dbReference>
<dbReference type="EMBL" id="VOSM01000002">
    <property type="protein sequence ID" value="TXD38375.1"/>
    <property type="molecule type" value="Genomic_DNA"/>
</dbReference>
<feature type="transmembrane region" description="Helical" evidence="5">
    <location>
        <begin position="419"/>
        <end position="450"/>
    </location>
</feature>
<feature type="domain" description="STAS" evidence="6">
    <location>
        <begin position="476"/>
        <end position="577"/>
    </location>
</feature>
<dbReference type="InterPro" id="IPR002645">
    <property type="entry name" value="STAS_dom"/>
</dbReference>
<keyword evidence="8" id="KW-1185">Reference proteome</keyword>
<dbReference type="CDD" id="cd07042">
    <property type="entry name" value="STAS_SulP_like_sulfate_transporter"/>
    <property type="match status" value="1"/>
</dbReference>
<dbReference type="Gene3D" id="3.30.750.24">
    <property type="entry name" value="STAS domain"/>
    <property type="match status" value="1"/>
</dbReference>
<dbReference type="Proteomes" id="UP000321412">
    <property type="component" value="Unassembled WGS sequence"/>
</dbReference>
<dbReference type="PROSITE" id="PS01130">
    <property type="entry name" value="SLC26A"/>
    <property type="match status" value="1"/>
</dbReference>
<dbReference type="AlphaFoldDB" id="A0A5C6XHP8"/>
<feature type="transmembrane region" description="Helical" evidence="5">
    <location>
        <begin position="67"/>
        <end position="84"/>
    </location>
</feature>
<dbReference type="GO" id="GO:0016020">
    <property type="term" value="C:membrane"/>
    <property type="evidence" value="ECO:0007669"/>
    <property type="project" value="UniProtKB-SubCell"/>
</dbReference>
<dbReference type="Pfam" id="PF01740">
    <property type="entry name" value="STAS"/>
    <property type="match status" value="1"/>
</dbReference>
<evidence type="ECO:0000259" key="6">
    <source>
        <dbReference type="PROSITE" id="PS50801"/>
    </source>
</evidence>
<feature type="transmembrane region" description="Helical" evidence="5">
    <location>
        <begin position="288"/>
        <end position="311"/>
    </location>
</feature>
<dbReference type="InterPro" id="IPR011547">
    <property type="entry name" value="SLC26A/SulP_dom"/>
</dbReference>
<gene>
    <name evidence="7" type="primary">dauA</name>
    <name evidence="7" type="ORF">FRC98_05645</name>
</gene>
<protein>
    <submittedName>
        <fullName evidence="7">C4-dicarboxylic acid transporter DauA</fullName>
    </submittedName>
</protein>
<feature type="transmembrane region" description="Helical" evidence="5">
    <location>
        <begin position="40"/>
        <end position="60"/>
    </location>
</feature>
<evidence type="ECO:0000256" key="3">
    <source>
        <dbReference type="ARBA" id="ARBA00022989"/>
    </source>
</evidence>
<proteinExistence type="predicted"/>
<evidence type="ECO:0000313" key="7">
    <source>
        <dbReference type="EMBL" id="TXD38375.1"/>
    </source>
</evidence>
<dbReference type="PANTHER" id="PTHR11814">
    <property type="entry name" value="SULFATE TRANSPORTER"/>
    <property type="match status" value="1"/>
</dbReference>
<feature type="transmembrane region" description="Helical" evidence="5">
    <location>
        <begin position="104"/>
        <end position="129"/>
    </location>
</feature>
<name>A0A5C6XHP8_9DELT</name>
<feature type="transmembrane region" description="Helical" evidence="5">
    <location>
        <begin position="369"/>
        <end position="399"/>
    </location>
</feature>
<evidence type="ECO:0000256" key="2">
    <source>
        <dbReference type="ARBA" id="ARBA00022692"/>
    </source>
</evidence>
<dbReference type="NCBIfam" id="NF008660">
    <property type="entry name" value="PRK11660.1"/>
    <property type="match status" value="1"/>
</dbReference>
<dbReference type="Pfam" id="PF00916">
    <property type="entry name" value="Sulfate_transp"/>
    <property type="match status" value="1"/>
</dbReference>
<dbReference type="InterPro" id="IPR001902">
    <property type="entry name" value="SLC26A/SulP_fam"/>
</dbReference>
<keyword evidence="4 5" id="KW-0472">Membrane</keyword>
<dbReference type="PROSITE" id="PS50801">
    <property type="entry name" value="STAS"/>
    <property type="match status" value="1"/>
</dbReference>
<dbReference type="InterPro" id="IPR018045">
    <property type="entry name" value="S04_transporter_CS"/>
</dbReference>
<dbReference type="OrthoDB" id="9771198at2"/>
<accession>A0A5C6XHP8</accession>
<sequence>MGRTRYQAGQGARRLAELPGAALRAVWREGYDGEDFRADVMAGLVVGVVALPLAMALAIGVGVPPQYGLYTSIVAGFVIALLGGSRTQVSGPTAAFIVILAPIYASYGLGGLLVSGLMGGAILIAMGFLRLGGLTRFIPHPVTTGFTAGIATVIAAMQIKDLLGLELEGAPAHFFERLVAMWEARATASLEELGIGALTLGMLVVMPRFTRRFPAPLVALPAAAFVALGAGLVWEGFEVATIASSFETRVGQALYAGIPPLPPLPMWPWEAGGPAGGSFELSFGMVRALLGGALAIAMLGAIESLLSAVVADGMSRTRHDPDSELIAQGVGNVVAPFFGGIPATGAIARTATNIRSGARSPVAAMVHALTILGAVVAAAPLLGYLPMASLAALLVLVAWNMSEARHFAHILRVAPRSDVAVLLTCFGLTVAVDMVVGVGVGVVLAAFIFMRRMSEVTQGRLSEEEPAAGQPALPSDVMLYAISGPLFFGAAQKAMAALEIVSRETRAVIMELEQVPAMDATGLVALESAVETLREHGCLVALVGCRGQARELLERAAIAERDGVVIADDIAQALTFFNSSGTELAD</sequence>
<dbReference type="SUPFAM" id="SSF52091">
    <property type="entry name" value="SpoIIaa-like"/>
    <property type="match status" value="1"/>
</dbReference>
<keyword evidence="3 5" id="KW-1133">Transmembrane helix</keyword>
<evidence type="ECO:0000256" key="1">
    <source>
        <dbReference type="ARBA" id="ARBA00004141"/>
    </source>
</evidence>
<keyword evidence="2 5" id="KW-0812">Transmembrane</keyword>
<feature type="transmembrane region" description="Helical" evidence="5">
    <location>
        <begin position="141"/>
        <end position="159"/>
    </location>
</feature>
<organism evidence="7 8">
    <name type="scientific">Lujinxingia vulgaris</name>
    <dbReference type="NCBI Taxonomy" id="2600176"/>
    <lineage>
        <taxon>Bacteria</taxon>
        <taxon>Deltaproteobacteria</taxon>
        <taxon>Bradymonadales</taxon>
        <taxon>Lujinxingiaceae</taxon>
        <taxon>Lujinxingia</taxon>
    </lineage>
</organism>
<evidence type="ECO:0000256" key="4">
    <source>
        <dbReference type="ARBA" id="ARBA00023136"/>
    </source>
</evidence>
<evidence type="ECO:0000256" key="5">
    <source>
        <dbReference type="SAM" id="Phobius"/>
    </source>
</evidence>
<dbReference type="GO" id="GO:0008271">
    <property type="term" value="F:secondary active sulfate transmembrane transporter activity"/>
    <property type="evidence" value="ECO:0007669"/>
    <property type="project" value="InterPro"/>
</dbReference>
<comment type="caution">
    <text evidence="7">The sequence shown here is derived from an EMBL/GenBank/DDBJ whole genome shotgun (WGS) entry which is preliminary data.</text>
</comment>